<protein>
    <submittedName>
        <fullName evidence="1">Uncharacterized protein</fullName>
    </submittedName>
</protein>
<organism evidence="1 2">
    <name type="scientific">Halobacillus litoralis</name>
    <dbReference type="NCBI Taxonomy" id="45668"/>
    <lineage>
        <taxon>Bacteria</taxon>
        <taxon>Bacillati</taxon>
        <taxon>Bacillota</taxon>
        <taxon>Bacilli</taxon>
        <taxon>Bacillales</taxon>
        <taxon>Bacillaceae</taxon>
        <taxon>Halobacillus</taxon>
    </lineage>
</organism>
<dbReference type="EMBL" id="WMET01000005">
    <property type="protein sequence ID" value="MYL21596.1"/>
    <property type="molecule type" value="Genomic_DNA"/>
</dbReference>
<comment type="caution">
    <text evidence="1">The sequence shown here is derived from an EMBL/GenBank/DDBJ whole genome shotgun (WGS) entry which is preliminary data.</text>
</comment>
<sequence>MVTPAGTARAEDPLGQMIFLTKLAEAVPAASIHRQAIRENQQSPLTTSLDRKKFFSGLV</sequence>
<proteinExistence type="predicted"/>
<dbReference type="Proteomes" id="UP000460949">
    <property type="component" value="Unassembled WGS sequence"/>
</dbReference>
<dbReference type="RefSeq" id="WP_160839429.1">
    <property type="nucleotide sequence ID" value="NZ_WMET01000005.1"/>
</dbReference>
<reference evidence="1 2" key="1">
    <citation type="submission" date="2019-11" db="EMBL/GenBank/DDBJ databases">
        <title>Genome sequences of 17 halophilic strains isolated from different environments.</title>
        <authorList>
            <person name="Furrow R.E."/>
        </authorList>
    </citation>
    <scope>NUCLEOTIDE SEQUENCE [LARGE SCALE GENOMIC DNA]</scope>
    <source>
        <strain evidence="1 2">22511_23_Filter</strain>
    </source>
</reference>
<evidence type="ECO:0000313" key="1">
    <source>
        <dbReference type="EMBL" id="MYL21596.1"/>
    </source>
</evidence>
<evidence type="ECO:0000313" key="2">
    <source>
        <dbReference type="Proteomes" id="UP000460949"/>
    </source>
</evidence>
<dbReference type="AlphaFoldDB" id="A0A845DW13"/>
<accession>A0A845DW13</accession>
<gene>
    <name evidence="1" type="ORF">GLW04_16955</name>
</gene>
<name>A0A845DW13_9BACI</name>